<feature type="region of interest" description="Disordered" evidence="1">
    <location>
        <begin position="99"/>
        <end position="141"/>
    </location>
</feature>
<evidence type="ECO:0000256" key="1">
    <source>
        <dbReference type="SAM" id="MobiDB-lite"/>
    </source>
</evidence>
<name>A0ABD3BIA9_9LAMI</name>
<dbReference type="Proteomes" id="UP001632038">
    <property type="component" value="Unassembled WGS sequence"/>
</dbReference>
<dbReference type="PANTHER" id="PTHR34961:SF1">
    <property type="entry name" value="ROOT MERISTEM GROWTH FACTOR 10"/>
    <property type="match status" value="1"/>
</dbReference>
<dbReference type="InterPro" id="IPR053313">
    <property type="entry name" value="RGF"/>
</dbReference>
<feature type="signal peptide" evidence="2">
    <location>
        <begin position="1"/>
        <end position="24"/>
    </location>
</feature>
<keyword evidence="2" id="KW-0732">Signal</keyword>
<sequence length="141" mass="16046">MAPIMSSLVMVLLCISSHLYKCNARSFGVLHKDVEEKTRPLFTKDNDEKLHPSRVSTQPEEKSSMPNGTKDAKEKNINEKEKMMINSDPSILDESAKVLDTTKGDSRSYVSWRVPHKKRGEQEPGFNLDYLPPKTHPPEHN</sequence>
<dbReference type="PANTHER" id="PTHR34961">
    <property type="entry name" value="TRANSMEMBRANE PROTEIN"/>
    <property type="match status" value="1"/>
</dbReference>
<proteinExistence type="predicted"/>
<evidence type="ECO:0000313" key="3">
    <source>
        <dbReference type="EMBL" id="KAL3616510.1"/>
    </source>
</evidence>
<gene>
    <name evidence="3" type="ORF">CASFOL_039900</name>
</gene>
<organism evidence="3 4">
    <name type="scientific">Castilleja foliolosa</name>
    <dbReference type="NCBI Taxonomy" id="1961234"/>
    <lineage>
        <taxon>Eukaryota</taxon>
        <taxon>Viridiplantae</taxon>
        <taxon>Streptophyta</taxon>
        <taxon>Embryophyta</taxon>
        <taxon>Tracheophyta</taxon>
        <taxon>Spermatophyta</taxon>
        <taxon>Magnoliopsida</taxon>
        <taxon>eudicotyledons</taxon>
        <taxon>Gunneridae</taxon>
        <taxon>Pentapetalae</taxon>
        <taxon>asterids</taxon>
        <taxon>lamiids</taxon>
        <taxon>Lamiales</taxon>
        <taxon>Orobanchaceae</taxon>
        <taxon>Pedicularideae</taxon>
        <taxon>Castillejinae</taxon>
        <taxon>Castilleja</taxon>
    </lineage>
</organism>
<protein>
    <submittedName>
        <fullName evidence="3">Uncharacterized protein</fullName>
    </submittedName>
</protein>
<feature type="chain" id="PRO_5044844317" evidence="2">
    <location>
        <begin position="25"/>
        <end position="141"/>
    </location>
</feature>
<dbReference type="AlphaFoldDB" id="A0ABD3BIA9"/>
<feature type="region of interest" description="Disordered" evidence="1">
    <location>
        <begin position="41"/>
        <end position="76"/>
    </location>
</feature>
<keyword evidence="4" id="KW-1185">Reference proteome</keyword>
<evidence type="ECO:0000313" key="4">
    <source>
        <dbReference type="Proteomes" id="UP001632038"/>
    </source>
</evidence>
<accession>A0ABD3BIA9</accession>
<feature type="compositionally biased region" description="Basic and acidic residues" evidence="1">
    <location>
        <begin position="41"/>
        <end position="51"/>
    </location>
</feature>
<reference evidence="4" key="1">
    <citation type="journal article" date="2024" name="IScience">
        <title>Strigolactones Initiate the Formation of Haustorium-like Structures in Castilleja.</title>
        <authorList>
            <person name="Buerger M."/>
            <person name="Peterson D."/>
            <person name="Chory J."/>
        </authorList>
    </citation>
    <scope>NUCLEOTIDE SEQUENCE [LARGE SCALE GENOMIC DNA]</scope>
</reference>
<comment type="caution">
    <text evidence="3">The sequence shown here is derived from an EMBL/GenBank/DDBJ whole genome shotgun (WGS) entry which is preliminary data.</text>
</comment>
<dbReference type="EMBL" id="JAVIJP010000092">
    <property type="protein sequence ID" value="KAL3616510.1"/>
    <property type="molecule type" value="Genomic_DNA"/>
</dbReference>
<evidence type="ECO:0000256" key="2">
    <source>
        <dbReference type="SAM" id="SignalP"/>
    </source>
</evidence>